<comment type="subcellular location">
    <subcellularLocation>
        <location evidence="1">Cell membrane</location>
        <topology evidence="1">Multi-pass membrane protein</topology>
    </subcellularLocation>
</comment>
<dbReference type="AlphaFoldDB" id="A0A556MWX6"/>
<feature type="transmembrane region" description="Helical" evidence="7">
    <location>
        <begin position="178"/>
        <end position="197"/>
    </location>
</feature>
<evidence type="ECO:0000256" key="1">
    <source>
        <dbReference type="ARBA" id="ARBA00004651"/>
    </source>
</evidence>
<keyword evidence="5 7" id="KW-1133">Transmembrane helix</keyword>
<reference evidence="8 9" key="1">
    <citation type="submission" date="2019-07" db="EMBL/GenBank/DDBJ databases">
        <authorList>
            <person name="Huq M.A."/>
        </authorList>
    </citation>
    <scope>NUCLEOTIDE SEQUENCE [LARGE SCALE GENOMIC DNA]</scope>
    <source>
        <strain evidence="8 9">MAH-19</strain>
    </source>
</reference>
<dbReference type="OrthoDB" id="8771795at2"/>
<sequence>MNKENVIKLVMLLAFLALFLQGSRFKAEAKKVVCVEGKCQKPHDHGELNFHERFHVTQADIYPTAVLKSCANFWEANATGMTFAVIIGAAALSLALSYKKFDVLLQLKGVKGATIGSIIGMPLNMCANCSAVTSMSLTSQTGSSETSLGIIMGGVLLNFIGIVTMFGIFSPAVVISRIVFSILMITVVVPFVSKMVAPGVESPVMKTALLDQITCHFPEKSFPATILKSFEDWMISVGSIAIKLIPLMLLGTLITSLFRVIFPNSYFEHIESYSPILVIVIISFIATLLSVPVLFEILLGTVLLHLGFSNGPIASMVFAAPAFGLFTVVLTRKKLGGLKVPVILLVITFLFAVGAGLLADFLTKFF</sequence>
<evidence type="ECO:0000256" key="4">
    <source>
        <dbReference type="ARBA" id="ARBA00022692"/>
    </source>
</evidence>
<keyword evidence="4 7" id="KW-0812">Transmembrane</keyword>
<dbReference type="EMBL" id="VLPK01000001">
    <property type="protein sequence ID" value="TSJ44382.1"/>
    <property type="molecule type" value="Genomic_DNA"/>
</dbReference>
<keyword evidence="6 7" id="KW-0472">Membrane</keyword>
<dbReference type="GO" id="GO:0005886">
    <property type="term" value="C:plasma membrane"/>
    <property type="evidence" value="ECO:0007669"/>
    <property type="project" value="UniProtKB-SubCell"/>
</dbReference>
<dbReference type="Pfam" id="PF03773">
    <property type="entry name" value="ArsP_1"/>
    <property type="match status" value="1"/>
</dbReference>
<dbReference type="Proteomes" id="UP000318733">
    <property type="component" value="Unassembled WGS sequence"/>
</dbReference>
<accession>A0A556MWX6</accession>
<keyword evidence="9" id="KW-1185">Reference proteome</keyword>
<protein>
    <recommendedName>
        <fullName evidence="10">Permease</fullName>
    </recommendedName>
</protein>
<feature type="transmembrane region" description="Helical" evidence="7">
    <location>
        <begin position="110"/>
        <end position="135"/>
    </location>
</feature>
<feature type="transmembrane region" description="Helical" evidence="7">
    <location>
        <begin position="240"/>
        <end position="262"/>
    </location>
</feature>
<evidence type="ECO:0000256" key="3">
    <source>
        <dbReference type="ARBA" id="ARBA00022475"/>
    </source>
</evidence>
<gene>
    <name evidence="8" type="ORF">FO440_09440</name>
</gene>
<name>A0A556MWX6_9SPHI</name>
<evidence type="ECO:0000256" key="5">
    <source>
        <dbReference type="ARBA" id="ARBA00022989"/>
    </source>
</evidence>
<feature type="transmembrane region" description="Helical" evidence="7">
    <location>
        <begin position="274"/>
        <end position="299"/>
    </location>
</feature>
<evidence type="ECO:0000313" key="8">
    <source>
        <dbReference type="EMBL" id="TSJ44382.1"/>
    </source>
</evidence>
<evidence type="ECO:0000313" key="9">
    <source>
        <dbReference type="Proteomes" id="UP000318733"/>
    </source>
</evidence>
<organism evidence="8 9">
    <name type="scientific">Mucilaginibacter corticis</name>
    <dbReference type="NCBI Taxonomy" id="2597670"/>
    <lineage>
        <taxon>Bacteria</taxon>
        <taxon>Pseudomonadati</taxon>
        <taxon>Bacteroidota</taxon>
        <taxon>Sphingobacteriia</taxon>
        <taxon>Sphingobacteriales</taxon>
        <taxon>Sphingobacteriaceae</taxon>
        <taxon>Mucilaginibacter</taxon>
    </lineage>
</organism>
<comment type="caution">
    <text evidence="8">The sequence shown here is derived from an EMBL/GenBank/DDBJ whole genome shotgun (WGS) entry which is preliminary data.</text>
</comment>
<feature type="transmembrane region" description="Helical" evidence="7">
    <location>
        <begin position="342"/>
        <end position="362"/>
    </location>
</feature>
<proteinExistence type="inferred from homology"/>
<evidence type="ECO:0008006" key="10">
    <source>
        <dbReference type="Google" id="ProtNLM"/>
    </source>
</evidence>
<feature type="transmembrane region" description="Helical" evidence="7">
    <location>
        <begin position="147"/>
        <end position="169"/>
    </location>
</feature>
<evidence type="ECO:0000256" key="7">
    <source>
        <dbReference type="SAM" id="Phobius"/>
    </source>
</evidence>
<feature type="transmembrane region" description="Helical" evidence="7">
    <location>
        <begin position="311"/>
        <end position="330"/>
    </location>
</feature>
<dbReference type="InterPro" id="IPR005524">
    <property type="entry name" value="DUF318"/>
</dbReference>
<comment type="similarity">
    <text evidence="2">Belongs to the UPF0718 family.</text>
</comment>
<feature type="transmembrane region" description="Helical" evidence="7">
    <location>
        <begin position="78"/>
        <end position="98"/>
    </location>
</feature>
<evidence type="ECO:0000256" key="2">
    <source>
        <dbReference type="ARBA" id="ARBA00006386"/>
    </source>
</evidence>
<dbReference type="RefSeq" id="WP_144247943.1">
    <property type="nucleotide sequence ID" value="NZ_VLPK01000001.1"/>
</dbReference>
<evidence type="ECO:0000256" key="6">
    <source>
        <dbReference type="ARBA" id="ARBA00023136"/>
    </source>
</evidence>
<keyword evidence="3" id="KW-1003">Cell membrane</keyword>